<dbReference type="InterPro" id="IPR000315">
    <property type="entry name" value="Znf_B-box"/>
</dbReference>
<evidence type="ECO:0000313" key="15">
    <source>
        <dbReference type="Proteomes" id="UP000220214"/>
    </source>
</evidence>
<evidence type="ECO:0000256" key="2">
    <source>
        <dbReference type="ARBA" id="ARBA00022771"/>
    </source>
</evidence>
<sequence length="775" mass="90307">MDIISSSNNDINSEEENGFSDFENGNTQICKEDTISESCETQNNKIYRCAYCSRKVEDVLICSCKHLMCLTCASMQLQDKYDKFMKACSSAKIIEEKKVNYKINESFRNCIDIIDKINNDKIEDILKKEKIGYVTCNICNIKNKLTIDTLELLTKVGLFSSDVLNIHTFYFNLIGNNNKRIKGLTENCVKQLSLEYDESYSNDMPNNRILKNDKLKQLAVSNNKYNYLEEYADDLDRYSYICNICSFSEAIIYCNDCIEYLCENCCNNIHEINTPNGMNSKITPHDYYKIDKKIINLKKLVKPPKMFLNITKEDIEIIDNTDRDSFDGHFSEDDEKKRNNKIGNFKVEGGDDSDFDNYDEKYFYEKQKKLMEKKNKKDNNIKLSHKLNNLVENMKNGSSYDSVHSTIDGTLGSISDLGANFLKKKKKKGNRRMRKKNMYGSKIKYGEHLNGETKMLQKREWTSLQKGKKNKIGNMNKEESICVFSNDETSSRVDISSSESSLNSCNSDDGEICIKNIKMESIKKKKKEIRNPSLNNDIIANKTFTSIENIRCNHHYNYPIQYFCHTCCTKCFCSECAINGIHTSQCNIENINAAFITVLNNYLIQWNEVINELINDLEVNFYESLEDTRNDWSSILSECYYNISSKINYIINNMHKMEKDIFNQLDTYMENFKKDNLDYVELLNSKYDDIENTISIIRANKFQKNPIDLIKFYNNNINIIDRTLILNKDFKPIEDLSKIRESKIFYMDLYTSQIISYLKHLQVFLSSNFLAPSIK</sequence>
<reference evidence="7 12" key="1">
    <citation type="submission" date="2016-02" db="EMBL/GenBank/DDBJ databases">
        <authorList>
            <consortium name="Pathogen Informatics"/>
        </authorList>
    </citation>
    <scope>NUCLEOTIDE SEQUENCE [LARGE SCALE GENOMIC DNA]</scope>
    <source>
        <strain evidence="7 12">K173</strain>
        <strain evidence="8 16">NK65 ny</strain>
        <strain evidence="9 15">NK65e</strain>
        <strain evidence="11 13">SP11 Antwerpcl1</strain>
        <strain evidence="10 14">SP11 RLL</strain>
    </source>
</reference>
<dbReference type="EMBL" id="LT608150">
    <property type="protein sequence ID" value="SCM26014.1"/>
    <property type="molecule type" value="Genomic_DNA"/>
</dbReference>
<dbReference type="PROSITE" id="PS50119">
    <property type="entry name" value="ZF_BBOX"/>
    <property type="match status" value="1"/>
</dbReference>
<accession>A0A0Z0AD24</accession>
<feature type="compositionally biased region" description="Low complexity" evidence="5">
    <location>
        <begin position="1"/>
        <end position="11"/>
    </location>
</feature>
<keyword evidence="3" id="KW-0862">Zinc</keyword>
<organism evidence="7 12">
    <name type="scientific">Plasmodium berghei</name>
    <dbReference type="NCBI Taxonomy" id="5821"/>
    <lineage>
        <taxon>Eukaryota</taxon>
        <taxon>Sar</taxon>
        <taxon>Alveolata</taxon>
        <taxon>Apicomplexa</taxon>
        <taxon>Aconoidasida</taxon>
        <taxon>Haemosporida</taxon>
        <taxon>Plasmodiidae</taxon>
        <taxon>Plasmodium</taxon>
        <taxon>Plasmodium (Vinckeia)</taxon>
    </lineage>
</organism>
<dbReference type="SUPFAM" id="SSF57845">
    <property type="entry name" value="B-box zinc-binding domain"/>
    <property type="match status" value="1"/>
</dbReference>
<dbReference type="Proteomes" id="UP000219860">
    <property type="component" value="Chromosome 14"/>
</dbReference>
<dbReference type="EMBL" id="LT608262">
    <property type="protein sequence ID" value="SCO63990.1"/>
    <property type="molecule type" value="Genomic_DNA"/>
</dbReference>
<evidence type="ECO:0000313" key="11">
    <source>
        <dbReference type="EMBL" id="SCO63990.1"/>
    </source>
</evidence>
<dbReference type="Gene3D" id="3.30.160.60">
    <property type="entry name" value="Classic Zinc Finger"/>
    <property type="match status" value="1"/>
</dbReference>
<evidence type="ECO:0000256" key="1">
    <source>
        <dbReference type="ARBA" id="ARBA00022723"/>
    </source>
</evidence>
<dbReference type="VEuPathDB" id="PlasmoDB:PBANKA_1406400"/>
<evidence type="ECO:0000256" key="3">
    <source>
        <dbReference type="ARBA" id="ARBA00022833"/>
    </source>
</evidence>
<dbReference type="OrthoDB" id="376097at2759"/>
<evidence type="ECO:0000259" key="6">
    <source>
        <dbReference type="PROSITE" id="PS50119"/>
    </source>
</evidence>
<feature type="region of interest" description="Disordered" evidence="5">
    <location>
        <begin position="1"/>
        <end position="24"/>
    </location>
</feature>
<evidence type="ECO:0000313" key="9">
    <source>
        <dbReference type="EMBL" id="SCN28234.1"/>
    </source>
</evidence>
<evidence type="ECO:0000313" key="16">
    <source>
        <dbReference type="Proteomes" id="UP000516480"/>
    </source>
</evidence>
<evidence type="ECO:0000313" key="10">
    <source>
        <dbReference type="EMBL" id="SCO62432.1"/>
    </source>
</evidence>
<dbReference type="InterPro" id="IPR017907">
    <property type="entry name" value="Znf_RING_CS"/>
</dbReference>
<dbReference type="Proteomes" id="UP000516480">
    <property type="component" value="Chromosome 14"/>
</dbReference>
<feature type="domain" description="B box-type" evidence="6">
    <location>
        <begin position="237"/>
        <end position="285"/>
    </location>
</feature>
<dbReference type="PROSITE" id="PS00518">
    <property type="entry name" value="ZF_RING_1"/>
    <property type="match status" value="1"/>
</dbReference>
<evidence type="ECO:0000313" key="8">
    <source>
        <dbReference type="EMBL" id="SCM26014.1"/>
    </source>
</evidence>
<dbReference type="AlphaFoldDB" id="A0A0Z0AD24"/>
<dbReference type="Proteomes" id="UP000069549">
    <property type="component" value="Chromosome 14"/>
</dbReference>
<proteinExistence type="predicted"/>
<dbReference type="EMBL" id="LT160034">
    <property type="protein sequence ID" value="CXJ11341.1"/>
    <property type="molecule type" value="Genomic_DNA"/>
</dbReference>
<dbReference type="CDD" id="cd19756">
    <property type="entry name" value="Bbox2"/>
    <property type="match status" value="1"/>
</dbReference>
<gene>
    <name evidence="7" type="ORF">PBK173_000433700</name>
    <name evidence="9" type="ORF">PBNK65E_000423300</name>
    <name evidence="8" type="ORF">PBNK65NY_000422500</name>
    <name evidence="11" type="ORF">PBSP11A_000422900</name>
    <name evidence="10" type="ORF">PBSP11RLL_000422500</name>
</gene>
<dbReference type="EMBL" id="LT608278">
    <property type="protein sequence ID" value="SCO62432.1"/>
    <property type="molecule type" value="Genomic_DNA"/>
</dbReference>
<dbReference type="GO" id="GO:0008270">
    <property type="term" value="F:zinc ion binding"/>
    <property type="evidence" value="ECO:0007669"/>
    <property type="project" value="UniProtKB-KW"/>
</dbReference>
<dbReference type="CDD" id="cd19804">
    <property type="entry name" value="Bbox1_TRIM19_C-V"/>
    <property type="match status" value="1"/>
</dbReference>
<evidence type="ECO:0000313" key="7">
    <source>
        <dbReference type="EMBL" id="CXJ11341.1"/>
    </source>
</evidence>
<dbReference type="Proteomes" id="UP000220214">
    <property type="component" value="Chromosome 14"/>
</dbReference>
<evidence type="ECO:0000256" key="5">
    <source>
        <dbReference type="SAM" id="MobiDB-lite"/>
    </source>
</evidence>
<evidence type="ECO:0000256" key="4">
    <source>
        <dbReference type="PROSITE-ProRule" id="PRU00024"/>
    </source>
</evidence>
<keyword evidence="2 4" id="KW-0863">Zinc-finger</keyword>
<evidence type="ECO:0000313" key="14">
    <source>
        <dbReference type="Proteomes" id="UP000219974"/>
    </source>
</evidence>
<dbReference type="Proteomes" id="UP000219974">
    <property type="component" value="Chromosome 14"/>
</dbReference>
<protein>
    <submittedName>
        <fullName evidence="7">Tripartite motif protein, putative</fullName>
    </submittedName>
</protein>
<dbReference type="OMA" id="IENIRCS"/>
<keyword evidence="1" id="KW-0479">Metal-binding</keyword>
<evidence type="ECO:0000313" key="12">
    <source>
        <dbReference type="Proteomes" id="UP000069549"/>
    </source>
</evidence>
<dbReference type="EMBL" id="LT614640">
    <property type="protein sequence ID" value="SCN28234.1"/>
    <property type="molecule type" value="Genomic_DNA"/>
</dbReference>
<evidence type="ECO:0000313" key="13">
    <source>
        <dbReference type="Proteomes" id="UP000219860"/>
    </source>
</evidence>
<name>A0A0Z0AD24_PLABE</name>